<accession>A0A0G3GXT2</accession>
<dbReference type="InterPro" id="IPR003774">
    <property type="entry name" value="AlgH-like"/>
</dbReference>
<dbReference type="SUPFAM" id="SSF143456">
    <property type="entry name" value="VC0467-like"/>
    <property type="match status" value="1"/>
</dbReference>
<dbReference type="Proteomes" id="UP000035368">
    <property type="component" value="Chromosome"/>
</dbReference>
<dbReference type="Pfam" id="PF02622">
    <property type="entry name" value="DUF179"/>
    <property type="match status" value="1"/>
</dbReference>
<dbReference type="STRING" id="1050174.CEPID_12605"/>
<proteinExistence type="inferred from homology"/>
<organism evidence="2 3">
    <name type="scientific">Corynebacterium epidermidicanis</name>
    <dbReference type="NCBI Taxonomy" id="1050174"/>
    <lineage>
        <taxon>Bacteria</taxon>
        <taxon>Bacillati</taxon>
        <taxon>Actinomycetota</taxon>
        <taxon>Actinomycetes</taxon>
        <taxon>Mycobacteriales</taxon>
        <taxon>Corynebacteriaceae</taxon>
        <taxon>Corynebacterium</taxon>
    </lineage>
</organism>
<dbReference type="Gene3D" id="3.40.1740.10">
    <property type="entry name" value="VC0467-like"/>
    <property type="match status" value="1"/>
</dbReference>
<dbReference type="OrthoDB" id="9807486at2"/>
<evidence type="ECO:0000256" key="1">
    <source>
        <dbReference type="ARBA" id="ARBA00009600"/>
    </source>
</evidence>
<reference evidence="2 3" key="1">
    <citation type="submission" date="2015-05" db="EMBL/GenBank/DDBJ databases">
        <title>Complete genome sequence of Corynebacterium epidermidicanis DSM 45586, isolated from the skin of a dog suffering from pruritus.</title>
        <authorList>
            <person name="Ruckert C."/>
            <person name="Albersmeier A."/>
            <person name="Winkler A."/>
            <person name="Tauch A."/>
        </authorList>
    </citation>
    <scope>NUCLEOTIDE SEQUENCE [LARGE SCALE GENOMIC DNA]</scope>
    <source>
        <strain evidence="2 3">DSM 45586</strain>
    </source>
</reference>
<sequence>MPELFGDSLFQAVEKNPVGPGSLLIAAPDLDMGYFTRSLLLVLSHDETGSLGLTLNLRSEQAVANFLPELDELVAKPKAIYSGGMSGMHMLRTVGVLKPGVTVADAEAQEFIFGHLGNRIVVLNGGIDVDILKEWVSAVRLFAGQVTWEPGLLQREIDEGQWYVTDALSSDVTSPGHIDAWAEALRRQPLPLPLFATTPNDDRNN</sequence>
<dbReference type="AlphaFoldDB" id="A0A0G3GXT2"/>
<dbReference type="PATRIC" id="fig|1050174.4.peg.2545"/>
<dbReference type="PANTHER" id="PTHR30327">
    <property type="entry name" value="UNCHARACTERIZED PROTEIN YQGE"/>
    <property type="match status" value="1"/>
</dbReference>
<dbReference type="GO" id="GO:0005829">
    <property type="term" value="C:cytosol"/>
    <property type="evidence" value="ECO:0007669"/>
    <property type="project" value="TreeGrafter"/>
</dbReference>
<dbReference type="PANTHER" id="PTHR30327:SF1">
    <property type="entry name" value="UPF0301 PROTEIN YQGE"/>
    <property type="match status" value="1"/>
</dbReference>
<dbReference type="RefSeq" id="WP_047241194.1">
    <property type="nucleotide sequence ID" value="NZ_CP011541.1"/>
</dbReference>
<evidence type="ECO:0000313" key="2">
    <source>
        <dbReference type="EMBL" id="AKK04343.1"/>
    </source>
</evidence>
<dbReference type="KEGG" id="cei:CEPID_12605"/>
<evidence type="ECO:0000313" key="3">
    <source>
        <dbReference type="Proteomes" id="UP000035368"/>
    </source>
</evidence>
<name>A0A0G3GXT2_9CORY</name>
<keyword evidence="3" id="KW-1185">Reference proteome</keyword>
<dbReference type="EMBL" id="CP011541">
    <property type="protein sequence ID" value="AKK04343.1"/>
    <property type="molecule type" value="Genomic_DNA"/>
</dbReference>
<comment type="similarity">
    <text evidence="1">Belongs to the UPF0301 (AlgH) family.</text>
</comment>
<protein>
    <submittedName>
        <fullName evidence="2">Putative transcriptional regulator</fullName>
    </submittedName>
</protein>
<gene>
    <name evidence="2" type="ORF">CEPID_12605</name>
</gene>